<evidence type="ECO:0000313" key="1">
    <source>
        <dbReference type="EMBL" id="RJE82478.1"/>
    </source>
</evidence>
<sequence>MAQTGHFIPSDDIHPIDIVETVATHYEWDFDRLADDQIAMVVEGQWRSYSLTLAWSSGEEMLRLICTFDMDPPADRLPMLYEALNRANDEVWEGAFTYWAHQKLMVWRYGLVLAGDNLATPEQIDEMIGNAIFACERFYPAFQLVGWANTSVGEALDIAMGEAYGRA</sequence>
<dbReference type="CDD" id="cd17033">
    <property type="entry name" value="DR1245-like"/>
    <property type="match status" value="1"/>
</dbReference>
<evidence type="ECO:0000313" key="2">
    <source>
        <dbReference type="Proteomes" id="UP000284202"/>
    </source>
</evidence>
<proteinExistence type="predicted"/>
<dbReference type="GO" id="GO:0016740">
    <property type="term" value="F:transferase activity"/>
    <property type="evidence" value="ECO:0007669"/>
    <property type="project" value="UniProtKB-KW"/>
</dbReference>
<reference evidence="2" key="1">
    <citation type="submission" date="2018-09" db="EMBL/GenBank/DDBJ databases">
        <title>Acidovorax cavernicola nov. sp. isolated from Gruta de las Maravillas (Aracena, Spain).</title>
        <authorList>
            <person name="Jurado V."/>
            <person name="Gutierrez-Patricio S."/>
            <person name="Gonzalez-Pimentel J.L."/>
            <person name="Miller A.Z."/>
            <person name="Laiz L."/>
            <person name="Saiz-Jimenez C."/>
        </authorList>
    </citation>
    <scope>NUCLEOTIDE SEQUENCE [LARGE SCALE GENOMIC DNA]</scope>
    <source>
        <strain evidence="2">1011MAR3C25</strain>
    </source>
</reference>
<dbReference type="InterPro" id="IPR019660">
    <property type="entry name" value="Put_sensory_transdc_reg_YbjN"/>
</dbReference>
<dbReference type="EMBL" id="QZCG01000015">
    <property type="protein sequence ID" value="RJE82478.1"/>
    <property type="molecule type" value="Genomic_DNA"/>
</dbReference>
<dbReference type="AlphaFoldDB" id="A0A418SNF4"/>
<keyword evidence="2" id="KW-1185">Reference proteome</keyword>
<name>A0A418SNF4_9RHOB</name>
<dbReference type="OrthoDB" id="9792176at2"/>
<protein>
    <submittedName>
        <fullName evidence="1">Diacylglyceryl transferase</fullName>
    </submittedName>
</protein>
<organism evidence="1 2">
    <name type="scientific">Paracoccus onubensis</name>
    <dbReference type="NCBI Taxonomy" id="1675788"/>
    <lineage>
        <taxon>Bacteria</taxon>
        <taxon>Pseudomonadati</taxon>
        <taxon>Pseudomonadota</taxon>
        <taxon>Alphaproteobacteria</taxon>
        <taxon>Rhodobacterales</taxon>
        <taxon>Paracoccaceae</taxon>
        <taxon>Paracoccus</taxon>
    </lineage>
</organism>
<dbReference type="Proteomes" id="UP000284202">
    <property type="component" value="Unassembled WGS sequence"/>
</dbReference>
<dbReference type="RefSeq" id="WP_119751470.1">
    <property type="nucleotide sequence ID" value="NZ_QZCG01000015.1"/>
</dbReference>
<accession>A0A418SNF4</accession>
<comment type="caution">
    <text evidence="1">The sequence shown here is derived from an EMBL/GenBank/DDBJ whole genome shotgun (WGS) entry which is preliminary data.</text>
</comment>
<dbReference type="Pfam" id="PF10722">
    <property type="entry name" value="YbjN"/>
    <property type="match status" value="1"/>
</dbReference>
<keyword evidence="1" id="KW-0808">Transferase</keyword>
<gene>
    <name evidence="1" type="ORF">D3P04_19050</name>
</gene>